<comment type="caution">
    <text evidence="1">The sequence shown here is derived from an EMBL/GenBank/DDBJ whole genome shotgun (WGS) entry which is preliminary data.</text>
</comment>
<name>A0A8S1VZR1_PAROT</name>
<proteinExistence type="predicted"/>
<sequence length="119" mass="13772">MTTQIRFKLLFQYIQCINLDYMVQLLLQQDQENALKPYAFSNVLIQQFTFAATHPIDDPLQILYSLEQLKLCTSTVKSFIDQADITRARPEVITFSNNSNLSQKDILKVLHNKCQVCSL</sequence>
<organism evidence="1 2">
    <name type="scientific">Paramecium octaurelia</name>
    <dbReference type="NCBI Taxonomy" id="43137"/>
    <lineage>
        <taxon>Eukaryota</taxon>
        <taxon>Sar</taxon>
        <taxon>Alveolata</taxon>
        <taxon>Ciliophora</taxon>
        <taxon>Intramacronucleata</taxon>
        <taxon>Oligohymenophorea</taxon>
        <taxon>Peniculida</taxon>
        <taxon>Parameciidae</taxon>
        <taxon>Paramecium</taxon>
    </lineage>
</organism>
<evidence type="ECO:0000313" key="2">
    <source>
        <dbReference type="Proteomes" id="UP000683925"/>
    </source>
</evidence>
<accession>A0A8S1VZR1</accession>
<dbReference type="EMBL" id="CAJJDP010000079">
    <property type="protein sequence ID" value="CAD8183214.1"/>
    <property type="molecule type" value="Genomic_DNA"/>
</dbReference>
<protein>
    <submittedName>
        <fullName evidence="1">Uncharacterized protein</fullName>
    </submittedName>
</protein>
<dbReference type="AlphaFoldDB" id="A0A8S1VZR1"/>
<gene>
    <name evidence="1" type="ORF">POCTA_138.1.T0800207</name>
</gene>
<keyword evidence="2" id="KW-1185">Reference proteome</keyword>
<evidence type="ECO:0000313" key="1">
    <source>
        <dbReference type="EMBL" id="CAD8183214.1"/>
    </source>
</evidence>
<dbReference type="Proteomes" id="UP000683925">
    <property type="component" value="Unassembled WGS sequence"/>
</dbReference>
<reference evidence="1" key="1">
    <citation type="submission" date="2021-01" db="EMBL/GenBank/DDBJ databases">
        <authorList>
            <consortium name="Genoscope - CEA"/>
            <person name="William W."/>
        </authorList>
    </citation>
    <scope>NUCLEOTIDE SEQUENCE</scope>
</reference>